<keyword evidence="1" id="KW-0812">Transmembrane</keyword>
<keyword evidence="2" id="KW-1185">Reference proteome</keyword>
<dbReference type="PANTHER" id="PTHR28434">
    <property type="entry name" value="PROTEIN C3ORF33"/>
    <property type="match status" value="1"/>
</dbReference>
<dbReference type="GO" id="GO:0005615">
    <property type="term" value="C:extracellular space"/>
    <property type="evidence" value="ECO:0007669"/>
    <property type="project" value="TreeGrafter"/>
</dbReference>
<dbReference type="Proteomes" id="UP000050795">
    <property type="component" value="Unassembled WGS sequence"/>
</dbReference>
<reference evidence="2" key="1">
    <citation type="submission" date="2022-06" db="EMBL/GenBank/DDBJ databases">
        <authorList>
            <person name="Berger JAMES D."/>
            <person name="Berger JAMES D."/>
        </authorList>
    </citation>
    <scope>NUCLEOTIDE SEQUENCE [LARGE SCALE GENOMIC DNA]</scope>
</reference>
<evidence type="ECO:0000313" key="4">
    <source>
        <dbReference type="WBParaSite" id="TREG1_40710.3"/>
    </source>
</evidence>
<evidence type="ECO:0000313" key="3">
    <source>
        <dbReference type="WBParaSite" id="TREG1_40710.2"/>
    </source>
</evidence>
<dbReference type="WBParaSite" id="TREG1_40720.1">
    <property type="protein sequence ID" value="TREG1_40720.1"/>
    <property type="gene ID" value="TREG1_40720"/>
</dbReference>
<organism evidence="2 5">
    <name type="scientific">Trichobilharzia regenti</name>
    <name type="common">Nasal bird schistosome</name>
    <dbReference type="NCBI Taxonomy" id="157069"/>
    <lineage>
        <taxon>Eukaryota</taxon>
        <taxon>Metazoa</taxon>
        <taxon>Spiralia</taxon>
        <taxon>Lophotrochozoa</taxon>
        <taxon>Platyhelminthes</taxon>
        <taxon>Trematoda</taxon>
        <taxon>Digenea</taxon>
        <taxon>Strigeidida</taxon>
        <taxon>Schistosomatoidea</taxon>
        <taxon>Schistosomatidae</taxon>
        <taxon>Trichobilharzia</taxon>
    </lineage>
</organism>
<sequence>MDKLQKYIDDNLRVIKLLPTVFFVTGVCLLSRHFYLFTKFNSIHSIPSGVYNRQIRLKGLIYHVNDTSELEIFHLPKIRTPFRSSLGDTIKLCIPVEHSELSRQWIKDNIHVGDRITFIPVMPIDAEAKLLAIVFKKWYFFRKDISYYLLANGMVNLEDSSNLPDNYRNKYVGAVVKAMNKKKGIWREESEVWKSCKLVFERIKRLLKFYE</sequence>
<dbReference type="PANTHER" id="PTHR28434:SF1">
    <property type="entry name" value="PROTEIN C3ORF33"/>
    <property type="match status" value="1"/>
</dbReference>
<keyword evidence="1" id="KW-1133">Transmembrane helix</keyword>
<dbReference type="WBParaSite" id="TREG1_40710.3">
    <property type="protein sequence ID" value="TREG1_40710.3"/>
    <property type="gene ID" value="TREG1_40710"/>
</dbReference>
<dbReference type="InterPro" id="IPR042421">
    <property type="entry name" value="C3orf33-like"/>
</dbReference>
<proteinExistence type="predicted"/>
<protein>
    <recommendedName>
        <fullName evidence="6">TNase-like domain-containing protein</fullName>
    </recommendedName>
</protein>
<dbReference type="WBParaSite" id="TREG1_40710.4">
    <property type="protein sequence ID" value="TREG1_40710.4"/>
    <property type="gene ID" value="TREG1_40710"/>
</dbReference>
<evidence type="ECO:0000313" key="2">
    <source>
        <dbReference type="Proteomes" id="UP000050795"/>
    </source>
</evidence>
<evidence type="ECO:0008006" key="6">
    <source>
        <dbReference type="Google" id="ProtNLM"/>
    </source>
</evidence>
<dbReference type="AlphaFoldDB" id="A0AA85JQI5"/>
<reference evidence="3 4" key="2">
    <citation type="submission" date="2023-11" db="UniProtKB">
        <authorList>
            <consortium name="WormBaseParasite"/>
        </authorList>
    </citation>
    <scope>IDENTIFICATION</scope>
</reference>
<dbReference type="Gene3D" id="2.40.50.90">
    <property type="match status" value="1"/>
</dbReference>
<evidence type="ECO:0000256" key="1">
    <source>
        <dbReference type="SAM" id="Phobius"/>
    </source>
</evidence>
<dbReference type="SUPFAM" id="SSF50199">
    <property type="entry name" value="Staphylococcal nuclease"/>
    <property type="match status" value="1"/>
</dbReference>
<keyword evidence="1" id="KW-0472">Membrane</keyword>
<name>A0AA85JQI5_TRIRE</name>
<dbReference type="WBParaSite" id="TREG1_40710.2">
    <property type="protein sequence ID" value="TREG1_40710.2"/>
    <property type="gene ID" value="TREG1_40710"/>
</dbReference>
<evidence type="ECO:0000313" key="5">
    <source>
        <dbReference type="WBParaSite" id="TREG1_40710.4"/>
    </source>
</evidence>
<accession>A0AA85JQI5</accession>
<feature type="transmembrane region" description="Helical" evidence="1">
    <location>
        <begin position="12"/>
        <end position="35"/>
    </location>
</feature>
<dbReference type="InterPro" id="IPR035437">
    <property type="entry name" value="SNase_OB-fold_sf"/>
</dbReference>